<dbReference type="GO" id="GO:0000976">
    <property type="term" value="F:transcription cis-regulatory region binding"/>
    <property type="evidence" value="ECO:0007669"/>
    <property type="project" value="TreeGrafter"/>
</dbReference>
<dbReference type="PROSITE" id="PS00356">
    <property type="entry name" value="HTH_LACI_1"/>
    <property type="match status" value="1"/>
</dbReference>
<organism evidence="6 7">
    <name type="scientific">Clostridium disporicum</name>
    <dbReference type="NCBI Taxonomy" id="84024"/>
    <lineage>
        <taxon>Bacteria</taxon>
        <taxon>Bacillati</taxon>
        <taxon>Bacillota</taxon>
        <taxon>Clostridia</taxon>
        <taxon>Eubacteriales</taxon>
        <taxon>Clostridiaceae</taxon>
        <taxon>Clostridium</taxon>
    </lineage>
</organism>
<evidence type="ECO:0000256" key="4">
    <source>
        <dbReference type="ARBA" id="ARBA00023163"/>
    </source>
</evidence>
<gene>
    <name evidence="6" type="primary">degA_2</name>
    <name evidence="6" type="ORF">ERS852470_02055</name>
</gene>
<keyword evidence="2" id="KW-0805">Transcription regulation</keyword>
<dbReference type="GO" id="GO:0003700">
    <property type="term" value="F:DNA-binding transcription factor activity"/>
    <property type="evidence" value="ECO:0007669"/>
    <property type="project" value="TreeGrafter"/>
</dbReference>
<reference evidence="6 7" key="1">
    <citation type="submission" date="2015-09" db="EMBL/GenBank/DDBJ databases">
        <authorList>
            <consortium name="Pathogen Informatics"/>
        </authorList>
    </citation>
    <scope>NUCLEOTIDE SEQUENCE [LARGE SCALE GENOMIC DNA]</scope>
    <source>
        <strain evidence="6 7">2789STDY5834855</strain>
    </source>
</reference>
<dbReference type="AlphaFoldDB" id="A0A174EDD1"/>
<dbReference type="SUPFAM" id="SSF53822">
    <property type="entry name" value="Periplasmic binding protein-like I"/>
    <property type="match status" value="1"/>
</dbReference>
<dbReference type="Gene3D" id="3.40.50.2300">
    <property type="match status" value="2"/>
</dbReference>
<feature type="domain" description="HTH lacI-type" evidence="5">
    <location>
        <begin position="2"/>
        <end position="55"/>
    </location>
</feature>
<dbReference type="InterPro" id="IPR000843">
    <property type="entry name" value="HTH_LacI"/>
</dbReference>
<evidence type="ECO:0000313" key="7">
    <source>
        <dbReference type="Proteomes" id="UP000095558"/>
    </source>
</evidence>
<evidence type="ECO:0000256" key="1">
    <source>
        <dbReference type="ARBA" id="ARBA00022491"/>
    </source>
</evidence>
<dbReference type="Pfam" id="PF13377">
    <property type="entry name" value="Peripla_BP_3"/>
    <property type="match status" value="1"/>
</dbReference>
<dbReference type="OrthoDB" id="369222at2"/>
<dbReference type="PANTHER" id="PTHR30146:SF95">
    <property type="entry name" value="RIBOSE OPERON REPRESSOR"/>
    <property type="match status" value="1"/>
</dbReference>
<keyword evidence="3" id="KW-0238">DNA-binding</keyword>
<dbReference type="InterPro" id="IPR010982">
    <property type="entry name" value="Lambda_DNA-bd_dom_sf"/>
</dbReference>
<dbReference type="EMBL" id="CYZV01000021">
    <property type="protein sequence ID" value="CUO33910.1"/>
    <property type="molecule type" value="Genomic_DNA"/>
</dbReference>
<dbReference type="RefSeq" id="WP_055276736.1">
    <property type="nucleotide sequence ID" value="NZ_CYZV01000021.1"/>
</dbReference>
<dbReference type="CDD" id="cd06291">
    <property type="entry name" value="PBP1_Qymf-like"/>
    <property type="match status" value="1"/>
</dbReference>
<dbReference type="Gene3D" id="1.10.260.40">
    <property type="entry name" value="lambda repressor-like DNA-binding domains"/>
    <property type="match status" value="1"/>
</dbReference>
<evidence type="ECO:0000259" key="5">
    <source>
        <dbReference type="PROSITE" id="PS50932"/>
    </source>
</evidence>
<dbReference type="CDD" id="cd01392">
    <property type="entry name" value="HTH_LacI"/>
    <property type="match status" value="1"/>
</dbReference>
<dbReference type="Pfam" id="PF00356">
    <property type="entry name" value="LacI"/>
    <property type="match status" value="1"/>
</dbReference>
<dbReference type="PANTHER" id="PTHR30146">
    <property type="entry name" value="LACI-RELATED TRANSCRIPTIONAL REPRESSOR"/>
    <property type="match status" value="1"/>
</dbReference>
<evidence type="ECO:0000256" key="3">
    <source>
        <dbReference type="ARBA" id="ARBA00023125"/>
    </source>
</evidence>
<dbReference type="PROSITE" id="PS50932">
    <property type="entry name" value="HTH_LACI_2"/>
    <property type="match status" value="1"/>
</dbReference>
<dbReference type="Proteomes" id="UP000095558">
    <property type="component" value="Unassembled WGS sequence"/>
</dbReference>
<dbReference type="SUPFAM" id="SSF47413">
    <property type="entry name" value="lambda repressor-like DNA-binding domains"/>
    <property type="match status" value="1"/>
</dbReference>
<proteinExistence type="predicted"/>
<dbReference type="PRINTS" id="PR00036">
    <property type="entry name" value="HTHLACI"/>
</dbReference>
<keyword evidence="1" id="KW-0678">Repressor</keyword>
<keyword evidence="4" id="KW-0804">Transcription</keyword>
<sequence length="326" mass="36926">MVTIKDVAKEAGVSVGTVSNVINNVQVKPSTKEKVEEAIKKLNYEPNIYARGFKINRTNTVALILPTIWNPFFSELAYNIEKNLRKAGMKMILCNSNKEDKAEIEYISMAKQNKMDGVIAITYSDIDEYVSEKIPFVSIDRYFSKDITYISSDNFEGGKLAAEKLVEFGCEKIAYIGRGSKINNATRKRKDGFISYCKEHNIDYEICEILGSSKEFDKLLNEFIAKNFKDHIKIQGVFVVTDEQALDFIHKLEEYDIEVPKDVQVIGFDGSKASAKDTIKISTIRQPVELIAEKAVRSLINIIENNKVEKEIILPISFIGGYTTRK</sequence>
<protein>
    <submittedName>
        <fullName evidence="6">Transcriptional regulator, LacI family</fullName>
    </submittedName>
</protein>
<evidence type="ECO:0000313" key="6">
    <source>
        <dbReference type="EMBL" id="CUO33910.1"/>
    </source>
</evidence>
<dbReference type="InterPro" id="IPR046335">
    <property type="entry name" value="LacI/GalR-like_sensor"/>
</dbReference>
<accession>A0A174EDD1</accession>
<name>A0A174EDD1_9CLOT</name>
<dbReference type="InterPro" id="IPR028082">
    <property type="entry name" value="Peripla_BP_I"/>
</dbReference>
<evidence type="ECO:0000256" key="2">
    <source>
        <dbReference type="ARBA" id="ARBA00023015"/>
    </source>
</evidence>
<dbReference type="SMART" id="SM00354">
    <property type="entry name" value="HTH_LACI"/>
    <property type="match status" value="1"/>
</dbReference>